<dbReference type="InterPro" id="IPR041118">
    <property type="entry name" value="Rx_N"/>
</dbReference>
<name>A0A835D3A3_TETSI</name>
<reference evidence="8 9" key="1">
    <citation type="submission" date="2020-04" db="EMBL/GenBank/DDBJ databases">
        <title>Plant Genome Project.</title>
        <authorList>
            <person name="Zhang R.-G."/>
        </authorList>
    </citation>
    <scope>NUCLEOTIDE SEQUENCE [LARGE SCALE GENOMIC DNA]</scope>
    <source>
        <strain evidence="8">YNK0</strain>
        <tissue evidence="8">Leaf</tissue>
    </source>
</reference>
<sequence>MAEAIVTVFLQKLVDLVAQEADFLAGVEEQLQLLRTDLEWIRSFLKDADGRRRENERVNVWVSQIRDVAYDAEDVIDTFLIKIEQQRRNQHFSHGFWCFLSRPPAFHDVGKKIKEINKRIERIRDNKSRYGIEDIDGEISGSSNEGPSRKEKRTPIVEEVDVVGFEDDEKTLTRKLIEGETQRAIISIVGMGGLGKTTIAKKIYNRRVIKRHFDCHAWVYVSQEYQIRELLQEIIKCIIGRNEFEMTEEELGRKLSEHLNQRRYLVVLDDIWSIEAWERLESAFPKGQLGSRVLITTRNKDVAKFAYNRSPPHELRFLREDECWDLFCKKAFRDVNHSCPTDLEMKARSSTEWEKVLKTISWHLSEGQSQISKILALSYDDLPFYLKSCFLYFGIFPEDKEIPNRRLIQLWVAEGFIEERRGETLEEVAEDYLQELIDRSMIQVGKRSSDGRVKACCVHDLFRDLSILEARKDKFLQVDGNIEDSASPVRSRRLVVHHNINRRYVPLSRLASNLRSLFWLTPMGNEGSEVIFSHGSFKLLRILDFGETISSLPKEVGDLIHLRYLGIELLEIRTLPSSIGNLRNLQTINMGKSYIRPPNSFWKLQQLRNVRAGAGIEVVGCPQMNHLKNLQMLTRVAVGRWIEHGLSQLTNLRKLGLDGRLSLQEEALSRSLVKLEHLHSLKLMRGDTMQTFAFFEHLGHLNKLYLRGLLKELPRVHEFPPNLTKLTLIHSKLEQDPMVTLEKLPNLQILRLLRWSYVGDKIVCTGRGFHKLGELILERLDGLEEWTVMDGAMLSLKCLSILDCFRFKMLPEGLLHLTTLQELILGYASERLTVRPKDNREDWYNMANTYLREEEMS</sequence>
<dbReference type="Gene3D" id="3.80.10.10">
    <property type="entry name" value="Ribonuclease Inhibitor"/>
    <property type="match status" value="1"/>
</dbReference>
<evidence type="ECO:0000259" key="5">
    <source>
        <dbReference type="Pfam" id="PF18052"/>
    </source>
</evidence>
<evidence type="ECO:0000313" key="8">
    <source>
        <dbReference type="EMBL" id="KAF8378838.1"/>
    </source>
</evidence>
<proteinExistence type="predicted"/>
<dbReference type="InterPro" id="IPR036388">
    <property type="entry name" value="WH-like_DNA-bd_sf"/>
</dbReference>
<gene>
    <name evidence="8" type="ORF">HHK36_030187</name>
</gene>
<dbReference type="Proteomes" id="UP000655225">
    <property type="component" value="Unassembled WGS sequence"/>
</dbReference>
<feature type="domain" description="Disease resistance protein winged helix" evidence="6">
    <location>
        <begin position="395"/>
        <end position="465"/>
    </location>
</feature>
<dbReference type="InterPro" id="IPR038005">
    <property type="entry name" value="RX-like_CC"/>
</dbReference>
<dbReference type="PANTHER" id="PTHR23155:SF1205">
    <property type="entry name" value="DISEASE RESISTANCE PROTEIN RPM1"/>
    <property type="match status" value="1"/>
</dbReference>
<dbReference type="SUPFAM" id="SSF52058">
    <property type="entry name" value="L domain-like"/>
    <property type="match status" value="1"/>
</dbReference>
<dbReference type="PRINTS" id="PR00364">
    <property type="entry name" value="DISEASERSIST"/>
</dbReference>
<keyword evidence="9" id="KW-1185">Reference proteome</keyword>
<feature type="domain" description="Disease resistance N-terminal" evidence="5">
    <location>
        <begin position="5"/>
        <end position="91"/>
    </location>
</feature>
<keyword evidence="1" id="KW-0677">Repeat</keyword>
<dbReference type="PANTHER" id="PTHR23155">
    <property type="entry name" value="DISEASE RESISTANCE PROTEIN RP"/>
    <property type="match status" value="1"/>
</dbReference>
<evidence type="ECO:0000259" key="7">
    <source>
        <dbReference type="Pfam" id="PF23598"/>
    </source>
</evidence>
<dbReference type="Pfam" id="PF18052">
    <property type="entry name" value="Rx_N"/>
    <property type="match status" value="1"/>
</dbReference>
<keyword evidence="2" id="KW-0547">Nucleotide-binding</keyword>
<dbReference type="FunFam" id="1.10.10.10:FF:000322">
    <property type="entry name" value="Probable disease resistance protein At1g63360"/>
    <property type="match status" value="1"/>
</dbReference>
<evidence type="ECO:0000259" key="6">
    <source>
        <dbReference type="Pfam" id="PF23559"/>
    </source>
</evidence>
<accession>A0A835D3A3</accession>
<feature type="domain" description="NB-ARC" evidence="4">
    <location>
        <begin position="167"/>
        <end position="333"/>
    </location>
</feature>
<dbReference type="Gene3D" id="1.20.5.4130">
    <property type="match status" value="1"/>
</dbReference>
<dbReference type="AlphaFoldDB" id="A0A835D3A3"/>
<comment type="caution">
    <text evidence="8">The sequence shown here is derived from an EMBL/GenBank/DDBJ whole genome shotgun (WGS) entry which is preliminary data.</text>
</comment>
<dbReference type="OrthoDB" id="690341at2759"/>
<dbReference type="GO" id="GO:0098542">
    <property type="term" value="P:defense response to other organism"/>
    <property type="evidence" value="ECO:0007669"/>
    <property type="project" value="TreeGrafter"/>
</dbReference>
<evidence type="ECO:0000256" key="1">
    <source>
        <dbReference type="ARBA" id="ARBA00022737"/>
    </source>
</evidence>
<dbReference type="Gene3D" id="1.10.10.10">
    <property type="entry name" value="Winged helix-like DNA-binding domain superfamily/Winged helix DNA-binding domain"/>
    <property type="match status" value="1"/>
</dbReference>
<dbReference type="Pfam" id="PF23598">
    <property type="entry name" value="LRR_14"/>
    <property type="match status" value="1"/>
</dbReference>
<dbReference type="OMA" id="SKCHRIS"/>
<dbReference type="Gene3D" id="3.40.50.300">
    <property type="entry name" value="P-loop containing nucleotide triphosphate hydrolases"/>
    <property type="match status" value="1"/>
</dbReference>
<evidence type="ECO:0000256" key="2">
    <source>
        <dbReference type="ARBA" id="ARBA00022741"/>
    </source>
</evidence>
<evidence type="ECO:0000313" key="9">
    <source>
        <dbReference type="Proteomes" id="UP000655225"/>
    </source>
</evidence>
<dbReference type="Pfam" id="PF23559">
    <property type="entry name" value="WHD_DRP"/>
    <property type="match status" value="1"/>
</dbReference>
<dbReference type="InterPro" id="IPR055414">
    <property type="entry name" value="LRR_R13L4/SHOC2-like"/>
</dbReference>
<dbReference type="Pfam" id="PF00931">
    <property type="entry name" value="NB-ARC"/>
    <property type="match status" value="1"/>
</dbReference>
<organism evidence="8 9">
    <name type="scientific">Tetracentron sinense</name>
    <name type="common">Spur-leaf</name>
    <dbReference type="NCBI Taxonomy" id="13715"/>
    <lineage>
        <taxon>Eukaryota</taxon>
        <taxon>Viridiplantae</taxon>
        <taxon>Streptophyta</taxon>
        <taxon>Embryophyta</taxon>
        <taxon>Tracheophyta</taxon>
        <taxon>Spermatophyta</taxon>
        <taxon>Magnoliopsida</taxon>
        <taxon>Trochodendrales</taxon>
        <taxon>Trochodendraceae</taxon>
        <taxon>Tetracentron</taxon>
    </lineage>
</organism>
<dbReference type="CDD" id="cd14798">
    <property type="entry name" value="RX-CC_like"/>
    <property type="match status" value="1"/>
</dbReference>
<feature type="domain" description="Disease resistance R13L4/SHOC-2-like LRR" evidence="7">
    <location>
        <begin position="528"/>
        <end position="830"/>
    </location>
</feature>
<dbReference type="SUPFAM" id="SSF52540">
    <property type="entry name" value="P-loop containing nucleoside triphosphate hydrolases"/>
    <property type="match status" value="1"/>
</dbReference>
<dbReference type="InterPro" id="IPR027417">
    <property type="entry name" value="P-loop_NTPase"/>
</dbReference>
<dbReference type="InterPro" id="IPR058922">
    <property type="entry name" value="WHD_DRP"/>
</dbReference>
<dbReference type="InterPro" id="IPR044974">
    <property type="entry name" value="Disease_R_plants"/>
</dbReference>
<evidence type="ECO:0000259" key="4">
    <source>
        <dbReference type="Pfam" id="PF00931"/>
    </source>
</evidence>
<protein>
    <recommendedName>
        <fullName evidence="10">Disease resistance protein</fullName>
    </recommendedName>
</protein>
<dbReference type="InterPro" id="IPR032675">
    <property type="entry name" value="LRR_dom_sf"/>
</dbReference>
<dbReference type="EMBL" id="JABCRI010000023">
    <property type="protein sequence ID" value="KAF8378838.1"/>
    <property type="molecule type" value="Genomic_DNA"/>
</dbReference>
<dbReference type="GO" id="GO:0043531">
    <property type="term" value="F:ADP binding"/>
    <property type="evidence" value="ECO:0007669"/>
    <property type="project" value="InterPro"/>
</dbReference>
<evidence type="ECO:0008006" key="10">
    <source>
        <dbReference type="Google" id="ProtNLM"/>
    </source>
</evidence>
<evidence type="ECO:0000256" key="3">
    <source>
        <dbReference type="ARBA" id="ARBA00022821"/>
    </source>
</evidence>
<dbReference type="FunFam" id="3.40.50.300:FF:001091">
    <property type="entry name" value="Probable disease resistance protein At1g61300"/>
    <property type="match status" value="1"/>
</dbReference>
<keyword evidence="3" id="KW-0611">Plant defense</keyword>
<dbReference type="InterPro" id="IPR002182">
    <property type="entry name" value="NB-ARC"/>
</dbReference>